<sequence length="66" mass="7197">MGQPGMRITVDAAMRARDISRPRTEGEEPPPAKPAAGSEPEPGRRGKAAKNERRRLDKRGGRKPPP</sequence>
<dbReference type="Proteomes" id="UP000614047">
    <property type="component" value="Unassembled WGS sequence"/>
</dbReference>
<organism evidence="2 3">
    <name type="scientific">Actinomadura viridis</name>
    <dbReference type="NCBI Taxonomy" id="58110"/>
    <lineage>
        <taxon>Bacteria</taxon>
        <taxon>Bacillati</taxon>
        <taxon>Actinomycetota</taxon>
        <taxon>Actinomycetes</taxon>
        <taxon>Streptosporangiales</taxon>
        <taxon>Thermomonosporaceae</taxon>
        <taxon>Actinomadura</taxon>
    </lineage>
</organism>
<reference evidence="2" key="1">
    <citation type="submission" date="2020-11" db="EMBL/GenBank/DDBJ databases">
        <title>Sequencing the genomes of 1000 actinobacteria strains.</title>
        <authorList>
            <person name="Klenk H.-P."/>
        </authorList>
    </citation>
    <scope>NUCLEOTIDE SEQUENCE</scope>
    <source>
        <strain evidence="2">DSM 43175</strain>
    </source>
</reference>
<keyword evidence="3" id="KW-1185">Reference proteome</keyword>
<feature type="compositionally biased region" description="Basic and acidic residues" evidence="1">
    <location>
        <begin position="41"/>
        <end position="59"/>
    </location>
</feature>
<gene>
    <name evidence="2" type="ORF">IW256_005679</name>
</gene>
<evidence type="ECO:0000256" key="1">
    <source>
        <dbReference type="SAM" id="MobiDB-lite"/>
    </source>
</evidence>
<dbReference type="EMBL" id="JADOUA010000001">
    <property type="protein sequence ID" value="MBG6091566.1"/>
    <property type="molecule type" value="Genomic_DNA"/>
</dbReference>
<feature type="compositionally biased region" description="Basic and acidic residues" evidence="1">
    <location>
        <begin position="14"/>
        <end position="26"/>
    </location>
</feature>
<name>A0A931GQB9_9ACTN</name>
<accession>A0A931GQB9</accession>
<comment type="caution">
    <text evidence="2">The sequence shown here is derived from an EMBL/GenBank/DDBJ whole genome shotgun (WGS) entry which is preliminary data.</text>
</comment>
<evidence type="ECO:0000313" key="2">
    <source>
        <dbReference type="EMBL" id="MBG6091566.1"/>
    </source>
</evidence>
<evidence type="ECO:0000313" key="3">
    <source>
        <dbReference type="Proteomes" id="UP000614047"/>
    </source>
</evidence>
<protein>
    <submittedName>
        <fullName evidence="2">Uncharacterized protein</fullName>
    </submittedName>
</protein>
<dbReference type="RefSeq" id="WP_197013865.1">
    <property type="nucleotide sequence ID" value="NZ_BAABES010000019.1"/>
</dbReference>
<dbReference type="AlphaFoldDB" id="A0A931GQB9"/>
<feature type="region of interest" description="Disordered" evidence="1">
    <location>
        <begin position="1"/>
        <end position="66"/>
    </location>
</feature>
<proteinExistence type="predicted"/>